<keyword evidence="2" id="KW-0238">DNA-binding</keyword>
<dbReference type="SUPFAM" id="SSF46689">
    <property type="entry name" value="Homeodomain-like"/>
    <property type="match status" value="2"/>
</dbReference>
<dbReference type="InterPro" id="IPR050204">
    <property type="entry name" value="AraC_XylS_family_regulators"/>
</dbReference>
<evidence type="ECO:0000313" key="5">
    <source>
        <dbReference type="EMBL" id="SEB49112.1"/>
    </source>
</evidence>
<dbReference type="SMART" id="SM00342">
    <property type="entry name" value="HTH_ARAC"/>
    <property type="match status" value="1"/>
</dbReference>
<dbReference type="EMBL" id="FNSL01000001">
    <property type="protein sequence ID" value="SEB49112.1"/>
    <property type="molecule type" value="Genomic_DNA"/>
</dbReference>
<dbReference type="AlphaFoldDB" id="A0A1H4JTX1"/>
<dbReference type="PANTHER" id="PTHR46796:SF6">
    <property type="entry name" value="ARAC SUBFAMILY"/>
    <property type="match status" value="1"/>
</dbReference>
<dbReference type="InterPro" id="IPR018062">
    <property type="entry name" value="HTH_AraC-typ_CS"/>
</dbReference>
<proteinExistence type="predicted"/>
<evidence type="ECO:0000256" key="1">
    <source>
        <dbReference type="ARBA" id="ARBA00023015"/>
    </source>
</evidence>
<gene>
    <name evidence="5" type="ORF">SAMN05216452_1633</name>
</gene>
<keyword evidence="6" id="KW-1185">Reference proteome</keyword>
<keyword evidence="1" id="KW-0805">Transcription regulation</keyword>
<feature type="domain" description="HTH araC/xylS-type" evidence="4">
    <location>
        <begin position="210"/>
        <end position="308"/>
    </location>
</feature>
<sequence>MIALDVCMNLIEPHRFTPVEAGTTATVTLPSLPRKTHVDVRRITAGLVLACSHFSKDMRQDDIVRRPAGDLLLTFNLSGRMQLVGHNGTAHEIGGGQAWIIRTGGKPLQRIVEKGEGCSNIVIALAMSRLDPALSDQFEKALPATRPLRRLRLPVPGRAELDMLLDERCGPAALLRKEGQCLALVGHALEELSACPGSSVVADHRTLLVSRITALLSERMADTITMPELERVAGMSHVTLNHVFRAETGMTVFERLRMLRIETAEQMIRHTDRSFTDIAATCGFADASHLSNAFRKRFGVTASEWRRRGNKNG</sequence>
<dbReference type="Pfam" id="PF12833">
    <property type="entry name" value="HTH_18"/>
    <property type="match status" value="1"/>
</dbReference>
<name>A0A1H4JTX1_9HYPH</name>
<dbReference type="PANTHER" id="PTHR46796">
    <property type="entry name" value="HTH-TYPE TRANSCRIPTIONAL ACTIVATOR RHAS-RELATED"/>
    <property type="match status" value="1"/>
</dbReference>
<dbReference type="InterPro" id="IPR009057">
    <property type="entry name" value="Homeodomain-like_sf"/>
</dbReference>
<dbReference type="InterPro" id="IPR018060">
    <property type="entry name" value="HTH_AraC"/>
</dbReference>
<protein>
    <submittedName>
        <fullName evidence="5">Helix-turn-helix domain-containing protein</fullName>
    </submittedName>
</protein>
<evidence type="ECO:0000313" key="6">
    <source>
        <dbReference type="Proteomes" id="UP000199064"/>
    </source>
</evidence>
<dbReference type="GO" id="GO:0043565">
    <property type="term" value="F:sequence-specific DNA binding"/>
    <property type="evidence" value="ECO:0007669"/>
    <property type="project" value="InterPro"/>
</dbReference>
<accession>A0A1H4JTX1</accession>
<dbReference type="PROSITE" id="PS00041">
    <property type="entry name" value="HTH_ARAC_FAMILY_1"/>
    <property type="match status" value="1"/>
</dbReference>
<reference evidence="6" key="1">
    <citation type="submission" date="2016-10" db="EMBL/GenBank/DDBJ databases">
        <authorList>
            <person name="Varghese N."/>
            <person name="Submissions S."/>
        </authorList>
    </citation>
    <scope>NUCLEOTIDE SEQUENCE [LARGE SCALE GENOMIC DNA]</scope>
    <source>
        <strain evidence="6">ES.061</strain>
    </source>
</reference>
<keyword evidence="3" id="KW-0804">Transcription</keyword>
<evidence type="ECO:0000256" key="2">
    <source>
        <dbReference type="ARBA" id="ARBA00023125"/>
    </source>
</evidence>
<dbReference type="GO" id="GO:0003700">
    <property type="term" value="F:DNA-binding transcription factor activity"/>
    <property type="evidence" value="ECO:0007669"/>
    <property type="project" value="InterPro"/>
</dbReference>
<dbReference type="Gene3D" id="1.10.10.60">
    <property type="entry name" value="Homeodomain-like"/>
    <property type="match status" value="1"/>
</dbReference>
<evidence type="ECO:0000256" key="3">
    <source>
        <dbReference type="ARBA" id="ARBA00023163"/>
    </source>
</evidence>
<evidence type="ECO:0000259" key="4">
    <source>
        <dbReference type="PROSITE" id="PS01124"/>
    </source>
</evidence>
<dbReference type="PROSITE" id="PS01124">
    <property type="entry name" value="HTH_ARAC_FAMILY_2"/>
    <property type="match status" value="1"/>
</dbReference>
<dbReference type="Proteomes" id="UP000199064">
    <property type="component" value="Unassembled WGS sequence"/>
</dbReference>
<organism evidence="5 6">
    <name type="scientific">Nitratireductor aquibiodomus</name>
    <dbReference type="NCBI Taxonomy" id="204799"/>
    <lineage>
        <taxon>Bacteria</taxon>
        <taxon>Pseudomonadati</taxon>
        <taxon>Pseudomonadota</taxon>
        <taxon>Alphaproteobacteria</taxon>
        <taxon>Hyphomicrobiales</taxon>
        <taxon>Phyllobacteriaceae</taxon>
        <taxon>Nitratireductor</taxon>
    </lineage>
</organism>